<organism evidence="1 2">
    <name type="scientific">Thermotoga neapolitana (strain ATCC 49049 / DSM 4359 / NBRC 107923 / NS-E)</name>
    <dbReference type="NCBI Taxonomy" id="309803"/>
    <lineage>
        <taxon>Bacteria</taxon>
        <taxon>Thermotogati</taxon>
        <taxon>Thermotogota</taxon>
        <taxon>Thermotogae</taxon>
        <taxon>Thermotogales</taxon>
        <taxon>Thermotogaceae</taxon>
        <taxon>Thermotoga</taxon>
    </lineage>
</organism>
<evidence type="ECO:0000313" key="2">
    <source>
        <dbReference type="Proteomes" id="UP000000445"/>
    </source>
</evidence>
<dbReference type="KEGG" id="tna:CTN_1583"/>
<reference evidence="1 2" key="1">
    <citation type="journal article" date="2009" name="Biosci. Biotechnol. Biochem.">
        <title>WeGAS: a web-based microbial genome annotation system.</title>
        <authorList>
            <person name="Lee D."/>
            <person name="Seo H."/>
            <person name="Park C."/>
            <person name="Park K."/>
        </authorList>
    </citation>
    <scope>NUCLEOTIDE SEQUENCE [LARGE SCALE GENOMIC DNA]</scope>
    <source>
        <strain evidence="2">ATCC 49049 / DSM 4359 / NBRC 107923 / NS-E</strain>
    </source>
</reference>
<accession>B9K9X6</accession>
<dbReference type="AlphaFoldDB" id="B9K9X6"/>
<proteinExistence type="predicted"/>
<dbReference type="HOGENOM" id="CLU_3349776_0_0_0"/>
<keyword evidence="2" id="KW-1185">Reference proteome</keyword>
<evidence type="ECO:0008006" key="3">
    <source>
        <dbReference type="Google" id="ProtNLM"/>
    </source>
</evidence>
<protein>
    <recommendedName>
        <fullName evidence="3">Lipoprotein</fullName>
    </recommendedName>
</protein>
<gene>
    <name evidence="1" type="ordered locus">CTN_1583</name>
</gene>
<dbReference type="PROSITE" id="PS51257">
    <property type="entry name" value="PROKAR_LIPOPROTEIN"/>
    <property type="match status" value="1"/>
</dbReference>
<dbReference type="Proteomes" id="UP000000445">
    <property type="component" value="Chromosome"/>
</dbReference>
<evidence type="ECO:0000313" key="1">
    <source>
        <dbReference type="EMBL" id="ACM23759.1"/>
    </source>
</evidence>
<sequence>MIFMSRKMLLVLLSFLVVLAGCTAVVGIIAEEGIKQRHRN</sequence>
<dbReference type="STRING" id="309803.CTN_1583"/>
<dbReference type="EMBL" id="CP000916">
    <property type="protein sequence ID" value="ACM23759.1"/>
    <property type="molecule type" value="Genomic_DNA"/>
</dbReference>
<name>B9K9X6_THENN</name>